<evidence type="ECO:0000256" key="2">
    <source>
        <dbReference type="SAM" id="SignalP"/>
    </source>
</evidence>
<feature type="signal peptide" evidence="2">
    <location>
        <begin position="1"/>
        <end position="22"/>
    </location>
</feature>
<organism evidence="4 5">
    <name type="scientific">Actimicrobium antarcticum</name>
    <dbReference type="NCBI Taxonomy" id="1051899"/>
    <lineage>
        <taxon>Bacteria</taxon>
        <taxon>Pseudomonadati</taxon>
        <taxon>Pseudomonadota</taxon>
        <taxon>Betaproteobacteria</taxon>
        <taxon>Burkholderiales</taxon>
        <taxon>Oxalobacteraceae</taxon>
        <taxon>Actimicrobium</taxon>
    </lineage>
</organism>
<gene>
    <name evidence="4" type="ORF">GCM10022212_25550</name>
</gene>
<accession>A0ABP7THN9</accession>
<reference evidence="5" key="1">
    <citation type="journal article" date="2019" name="Int. J. Syst. Evol. Microbiol.">
        <title>The Global Catalogue of Microorganisms (GCM) 10K type strain sequencing project: providing services to taxonomists for standard genome sequencing and annotation.</title>
        <authorList>
            <consortium name="The Broad Institute Genomics Platform"/>
            <consortium name="The Broad Institute Genome Sequencing Center for Infectious Disease"/>
            <person name="Wu L."/>
            <person name="Ma J."/>
        </authorList>
    </citation>
    <scope>NUCLEOTIDE SEQUENCE [LARGE SCALE GENOMIC DNA]</scope>
    <source>
        <strain evidence="5">JCM 16673</strain>
    </source>
</reference>
<feature type="compositionally biased region" description="Basic and acidic residues" evidence="1">
    <location>
        <begin position="41"/>
        <end position="58"/>
    </location>
</feature>
<dbReference type="PROSITE" id="PS00018">
    <property type="entry name" value="EF_HAND_1"/>
    <property type="match status" value="1"/>
</dbReference>
<evidence type="ECO:0000313" key="4">
    <source>
        <dbReference type="EMBL" id="GAA4026472.1"/>
    </source>
</evidence>
<sequence>MKKILMTALTGALLCTGASSFAASHTAAPAAGPAGGMMAKDMNHGHDMSKKDMMKDMDANNDGLISKEEFMKHHEKMFDAMPKNKDGLVDMKSMHMGDKKK</sequence>
<dbReference type="InterPro" id="IPR011992">
    <property type="entry name" value="EF-hand-dom_pair"/>
</dbReference>
<dbReference type="Gene3D" id="1.10.238.10">
    <property type="entry name" value="EF-hand"/>
    <property type="match status" value="1"/>
</dbReference>
<name>A0ABP7THN9_9BURK</name>
<evidence type="ECO:0000313" key="5">
    <source>
        <dbReference type="Proteomes" id="UP001501353"/>
    </source>
</evidence>
<dbReference type="PROSITE" id="PS50222">
    <property type="entry name" value="EF_HAND_2"/>
    <property type="match status" value="1"/>
</dbReference>
<dbReference type="InterPro" id="IPR002048">
    <property type="entry name" value="EF_hand_dom"/>
</dbReference>
<dbReference type="RefSeq" id="WP_344763737.1">
    <property type="nucleotide sequence ID" value="NZ_BAAAZE010000009.1"/>
</dbReference>
<proteinExistence type="predicted"/>
<feature type="region of interest" description="Disordered" evidence="1">
    <location>
        <begin position="81"/>
        <end position="101"/>
    </location>
</feature>
<dbReference type="SUPFAM" id="SSF47473">
    <property type="entry name" value="EF-hand"/>
    <property type="match status" value="1"/>
</dbReference>
<feature type="region of interest" description="Disordered" evidence="1">
    <location>
        <begin position="38"/>
        <end position="59"/>
    </location>
</feature>
<evidence type="ECO:0000259" key="3">
    <source>
        <dbReference type="PROSITE" id="PS50222"/>
    </source>
</evidence>
<comment type="caution">
    <text evidence="4">The sequence shown here is derived from an EMBL/GenBank/DDBJ whole genome shotgun (WGS) entry which is preliminary data.</text>
</comment>
<protein>
    <recommendedName>
        <fullName evidence="3">EF-hand domain-containing protein</fullName>
    </recommendedName>
</protein>
<dbReference type="InterPro" id="IPR018247">
    <property type="entry name" value="EF_Hand_1_Ca_BS"/>
</dbReference>
<keyword evidence="2" id="KW-0732">Signal</keyword>
<evidence type="ECO:0000256" key="1">
    <source>
        <dbReference type="SAM" id="MobiDB-lite"/>
    </source>
</evidence>
<keyword evidence="5" id="KW-1185">Reference proteome</keyword>
<feature type="domain" description="EF-hand" evidence="3">
    <location>
        <begin position="51"/>
        <end position="80"/>
    </location>
</feature>
<dbReference type="EMBL" id="BAAAZE010000009">
    <property type="protein sequence ID" value="GAA4026472.1"/>
    <property type="molecule type" value="Genomic_DNA"/>
</dbReference>
<dbReference type="Proteomes" id="UP001501353">
    <property type="component" value="Unassembled WGS sequence"/>
</dbReference>
<dbReference type="Pfam" id="PF13202">
    <property type="entry name" value="EF-hand_5"/>
    <property type="match status" value="1"/>
</dbReference>
<feature type="chain" id="PRO_5046965528" description="EF-hand domain-containing protein" evidence="2">
    <location>
        <begin position="23"/>
        <end position="101"/>
    </location>
</feature>